<protein>
    <submittedName>
        <fullName evidence="5">Tetratricopeptide repeat protein</fullName>
    </submittedName>
</protein>
<dbReference type="PANTHER" id="PTHR45586:SF1">
    <property type="entry name" value="LIPOPOLYSACCHARIDE ASSEMBLY PROTEIN B"/>
    <property type="match status" value="1"/>
</dbReference>
<organism evidence="5 6">
    <name type="scientific">Tenacibaculum mesophilum</name>
    <dbReference type="NCBI Taxonomy" id="104268"/>
    <lineage>
        <taxon>Bacteria</taxon>
        <taxon>Pseudomonadati</taxon>
        <taxon>Bacteroidota</taxon>
        <taxon>Flavobacteriia</taxon>
        <taxon>Flavobacteriales</taxon>
        <taxon>Flavobacteriaceae</taxon>
        <taxon>Tenacibaculum</taxon>
    </lineage>
</organism>
<feature type="repeat" description="TPR" evidence="3">
    <location>
        <begin position="19"/>
        <end position="52"/>
    </location>
</feature>
<dbReference type="InterPro" id="IPR019734">
    <property type="entry name" value="TPR_rpt"/>
</dbReference>
<keyword evidence="1" id="KW-0677">Repeat</keyword>
<dbReference type="EMBL" id="CP050861">
    <property type="protein sequence ID" value="UTD14165.1"/>
    <property type="molecule type" value="Genomic_DNA"/>
</dbReference>
<evidence type="ECO:0000256" key="1">
    <source>
        <dbReference type="ARBA" id="ARBA00022737"/>
    </source>
</evidence>
<dbReference type="InterPro" id="IPR051012">
    <property type="entry name" value="CellSynth/LPSAsmb/PSIAsmb"/>
</dbReference>
<sequence>MKLKYIAPLIFFFISLHSLAQDMQQGYTYLETGKYDKALAFFKEILKTYPNNKTANLCYGRAVGLNGNPTKAVLLFENLLKKFPNDFEIKINYAESLLWDNNYTFAKKYYEQLLREAPKNFTVLLGYANTLSNLKKYKEALIYINKALIISPKNNNALLSKKYIHLGYANFLKNNHKYTIAENYLKKNLHFFPNDKETLLNLAELYLISKQLKKAEETYLAIGNNPQNYLISLNGLSLTNHLNFKEKESLKISEKAIKNIHITTDAKTINQTKERYIQALIWNQKYSLAEKEINKLLATKETPENWMLSLRATLNIYKSDFKKSLTDYNTILKKDTASFDGNLGKANTLKALGYYKKAYNSAYRTLQIYNNQKDALNFINSLNKTFTPFTETKVLYSFDNGNNNAYSFLTNVEFPVNTKLKFSANYTYRTTNNSDTEDEATSNNLLLGASYQLKNNITLNGSIGITSSTTKVNSYKQLLTDVSLHIKPFKLQNLSFAYKREVQNFNAALVAREIVQNNFVVNYNLNTNFNLGWFTQYYYTSQNDNNKRDLLFTSLYYNVLKRPYLKIGLNYQYISFKNQVPILYFSPEEFNASELFLNIIKNENDTKTHKWFYELTAAVGYQFIENNEKQSTYRLQGKIGYKLNRRSFLNVFGNQSNIASTTAAGFVFSEVGIRFKWYLFKKPLFNSQLF</sequence>
<evidence type="ECO:0000256" key="4">
    <source>
        <dbReference type="SAM" id="SignalP"/>
    </source>
</evidence>
<name>A0AAE9MM77_9FLAO</name>
<feature type="chain" id="PRO_5042063512" evidence="4">
    <location>
        <begin position="21"/>
        <end position="690"/>
    </location>
</feature>
<evidence type="ECO:0000313" key="6">
    <source>
        <dbReference type="Proteomes" id="UP001056837"/>
    </source>
</evidence>
<evidence type="ECO:0000256" key="2">
    <source>
        <dbReference type="ARBA" id="ARBA00022803"/>
    </source>
</evidence>
<dbReference type="PROSITE" id="PS50005">
    <property type="entry name" value="TPR"/>
    <property type="match status" value="1"/>
</dbReference>
<feature type="signal peptide" evidence="4">
    <location>
        <begin position="1"/>
        <end position="20"/>
    </location>
</feature>
<evidence type="ECO:0000313" key="5">
    <source>
        <dbReference type="EMBL" id="UTD14165.1"/>
    </source>
</evidence>
<reference evidence="5" key="1">
    <citation type="submission" date="2020-04" db="EMBL/GenBank/DDBJ databases">
        <title>Tenacibaculum mesophilum bac2.</title>
        <authorList>
            <person name="Li M."/>
        </authorList>
    </citation>
    <scope>NUCLEOTIDE SEQUENCE</scope>
    <source>
        <strain evidence="5">Bac2</strain>
    </source>
</reference>
<dbReference type="InterPro" id="IPR011990">
    <property type="entry name" value="TPR-like_helical_dom_sf"/>
</dbReference>
<proteinExistence type="predicted"/>
<dbReference type="SUPFAM" id="SSF48452">
    <property type="entry name" value="TPR-like"/>
    <property type="match status" value="2"/>
</dbReference>
<dbReference type="SMART" id="SM00028">
    <property type="entry name" value="TPR"/>
    <property type="match status" value="7"/>
</dbReference>
<dbReference type="AlphaFoldDB" id="A0AAE9MM77"/>
<gene>
    <name evidence="5" type="ORF">HER15_01160</name>
</gene>
<dbReference type="PANTHER" id="PTHR45586">
    <property type="entry name" value="TPR REPEAT-CONTAINING PROTEIN PA4667"/>
    <property type="match status" value="1"/>
</dbReference>
<keyword evidence="2 3" id="KW-0802">TPR repeat</keyword>
<keyword evidence="4" id="KW-0732">Signal</keyword>
<dbReference type="Proteomes" id="UP001056837">
    <property type="component" value="Chromosome"/>
</dbReference>
<dbReference type="Pfam" id="PF13432">
    <property type="entry name" value="TPR_16"/>
    <property type="match status" value="2"/>
</dbReference>
<dbReference type="Gene3D" id="1.25.40.10">
    <property type="entry name" value="Tetratricopeptide repeat domain"/>
    <property type="match status" value="3"/>
</dbReference>
<evidence type="ECO:0000256" key="3">
    <source>
        <dbReference type="PROSITE-ProRule" id="PRU00339"/>
    </source>
</evidence>
<accession>A0AAE9MM77</accession>